<reference evidence="1 2" key="1">
    <citation type="submission" date="2018-05" db="EMBL/GenBank/DDBJ databases">
        <title>Genomic Encyclopedia of Type Strains, Phase I: the one thousand microbial genomes (KMG-I) project.</title>
        <authorList>
            <person name="Kyrpides N."/>
        </authorList>
    </citation>
    <scope>NUCLEOTIDE SEQUENCE [LARGE SCALE GENOMIC DNA]</scope>
    <source>
        <strain evidence="1 2">DSM 15611</strain>
    </source>
</reference>
<dbReference type="Proteomes" id="UP000248314">
    <property type="component" value="Unassembled WGS sequence"/>
</dbReference>
<organism evidence="1 2">
    <name type="scientific">Hoylesella shahii DSM 15611 = JCM 12083</name>
    <dbReference type="NCBI Taxonomy" id="1122991"/>
    <lineage>
        <taxon>Bacteria</taxon>
        <taxon>Pseudomonadati</taxon>
        <taxon>Bacteroidota</taxon>
        <taxon>Bacteroidia</taxon>
        <taxon>Bacteroidales</taxon>
        <taxon>Prevotellaceae</taxon>
        <taxon>Hoylesella</taxon>
    </lineage>
</organism>
<evidence type="ECO:0000313" key="1">
    <source>
        <dbReference type="EMBL" id="PXX20158.1"/>
    </source>
</evidence>
<proteinExistence type="predicted"/>
<evidence type="ECO:0000313" key="2">
    <source>
        <dbReference type="Proteomes" id="UP000248314"/>
    </source>
</evidence>
<dbReference type="OrthoDB" id="1431065at2"/>
<name>A0A318HZ87_9BACT</name>
<dbReference type="STRING" id="1122991.GCA_000613445_01042"/>
<accession>A0A318HZ87</accession>
<protein>
    <submittedName>
        <fullName evidence="1">Uncharacterized protein</fullName>
    </submittedName>
</protein>
<dbReference type="AlphaFoldDB" id="A0A318HZ87"/>
<gene>
    <name evidence="1" type="ORF">EJ73_02224</name>
</gene>
<sequence>MKHSITLFIDKAEEMIREVSDIANLSSDNISNFAHALELWLIKAEQLFKEYNHGEQALLAAVRPSVILAGCAGAIDTNDAITGRRKRRKALLAEYLKQSVDFFYRPYAREKEKVDEANDIVRQVVLVALQTGLLNNVSLTLPIKAEQLVEIQNLLYTDDELSKGINRTLAIIAYPDLLRLIDLNLTNVLSGIRYSR</sequence>
<dbReference type="RefSeq" id="WP_025816765.1">
    <property type="nucleotide sequence ID" value="NZ_BAIZ01000031.1"/>
</dbReference>
<comment type="caution">
    <text evidence="1">The sequence shown here is derived from an EMBL/GenBank/DDBJ whole genome shotgun (WGS) entry which is preliminary data.</text>
</comment>
<keyword evidence="2" id="KW-1185">Reference proteome</keyword>
<dbReference type="EMBL" id="QJJX01000031">
    <property type="protein sequence ID" value="PXX20158.1"/>
    <property type="molecule type" value="Genomic_DNA"/>
</dbReference>